<evidence type="ECO:0000256" key="5">
    <source>
        <dbReference type="ARBA" id="ARBA00022741"/>
    </source>
</evidence>
<feature type="coiled-coil region" evidence="9">
    <location>
        <begin position="112"/>
        <end position="156"/>
    </location>
</feature>
<feature type="transmembrane region" description="Helical" evidence="10">
    <location>
        <begin position="80"/>
        <end position="99"/>
    </location>
</feature>
<dbReference type="SUPFAM" id="SSF47384">
    <property type="entry name" value="Homodimeric domain of signal transducing histidine kinase"/>
    <property type="match status" value="1"/>
</dbReference>
<comment type="catalytic activity">
    <reaction evidence="1">
        <text>ATP + protein L-histidine = ADP + protein N-phospho-L-histidine.</text>
        <dbReference type="EC" id="2.7.13.3"/>
    </reaction>
</comment>
<keyword evidence="10" id="KW-0812">Transmembrane</keyword>
<evidence type="ECO:0000256" key="4">
    <source>
        <dbReference type="ARBA" id="ARBA00022679"/>
    </source>
</evidence>
<dbReference type="InterPro" id="IPR004358">
    <property type="entry name" value="Sig_transdc_His_kin-like_C"/>
</dbReference>
<dbReference type="CDD" id="cd00082">
    <property type="entry name" value="HisKA"/>
    <property type="match status" value="1"/>
</dbReference>
<dbReference type="PANTHER" id="PTHR43065:SF10">
    <property type="entry name" value="PEROXIDE STRESS-ACTIVATED HISTIDINE KINASE MAK3"/>
    <property type="match status" value="1"/>
</dbReference>
<dbReference type="InterPro" id="IPR036097">
    <property type="entry name" value="HisK_dim/P_sf"/>
</dbReference>
<dbReference type="InterPro" id="IPR003661">
    <property type="entry name" value="HisK_dim/P_dom"/>
</dbReference>
<dbReference type="Proteomes" id="UP001576780">
    <property type="component" value="Unassembled WGS sequence"/>
</dbReference>
<keyword evidence="9" id="KW-0175">Coiled coil</keyword>
<gene>
    <name evidence="12" type="ORF">ACE1CA_13320</name>
</gene>
<keyword evidence="10" id="KW-0472">Membrane</keyword>
<feature type="transmembrane region" description="Helical" evidence="10">
    <location>
        <begin position="25"/>
        <end position="43"/>
    </location>
</feature>
<organism evidence="12 13">
    <name type="scientific">Floridaenema evergladense BLCC-F167</name>
    <dbReference type="NCBI Taxonomy" id="3153639"/>
    <lineage>
        <taxon>Bacteria</taxon>
        <taxon>Bacillati</taxon>
        <taxon>Cyanobacteriota</taxon>
        <taxon>Cyanophyceae</taxon>
        <taxon>Oscillatoriophycideae</taxon>
        <taxon>Aerosakkonematales</taxon>
        <taxon>Aerosakkonemataceae</taxon>
        <taxon>Floridanema</taxon>
        <taxon>Floridanema evergladense</taxon>
    </lineage>
</organism>
<feature type="domain" description="Histidine kinase" evidence="11">
    <location>
        <begin position="165"/>
        <end position="406"/>
    </location>
</feature>
<keyword evidence="8" id="KW-0902">Two-component regulatory system</keyword>
<dbReference type="SUPFAM" id="SSF55874">
    <property type="entry name" value="ATPase domain of HSP90 chaperone/DNA topoisomerase II/histidine kinase"/>
    <property type="match status" value="1"/>
</dbReference>
<dbReference type="InterPro" id="IPR003594">
    <property type="entry name" value="HATPase_dom"/>
</dbReference>
<accession>A0ABV4WK93</accession>
<comment type="caution">
    <text evidence="12">The sequence shown here is derived from an EMBL/GenBank/DDBJ whole genome shotgun (WGS) entry which is preliminary data.</text>
</comment>
<dbReference type="InterPro" id="IPR036890">
    <property type="entry name" value="HATPase_C_sf"/>
</dbReference>
<evidence type="ECO:0000256" key="6">
    <source>
        <dbReference type="ARBA" id="ARBA00022777"/>
    </source>
</evidence>
<dbReference type="RefSeq" id="WP_413277919.1">
    <property type="nucleotide sequence ID" value="NZ_JBHFNT010000114.1"/>
</dbReference>
<evidence type="ECO:0000256" key="10">
    <source>
        <dbReference type="SAM" id="Phobius"/>
    </source>
</evidence>
<evidence type="ECO:0000313" key="12">
    <source>
        <dbReference type="EMBL" id="MFB2835506.1"/>
    </source>
</evidence>
<dbReference type="EMBL" id="JBHFNT010000114">
    <property type="protein sequence ID" value="MFB2835506.1"/>
    <property type="molecule type" value="Genomic_DNA"/>
</dbReference>
<keyword evidence="7" id="KW-0067">ATP-binding</keyword>
<keyword evidence="5" id="KW-0547">Nucleotide-binding</keyword>
<dbReference type="EC" id="2.7.13.3" evidence="2"/>
<evidence type="ECO:0000256" key="2">
    <source>
        <dbReference type="ARBA" id="ARBA00012438"/>
    </source>
</evidence>
<dbReference type="PANTHER" id="PTHR43065">
    <property type="entry name" value="SENSOR HISTIDINE KINASE"/>
    <property type="match status" value="1"/>
</dbReference>
<evidence type="ECO:0000256" key="8">
    <source>
        <dbReference type="ARBA" id="ARBA00023012"/>
    </source>
</evidence>
<feature type="transmembrane region" description="Helical" evidence="10">
    <location>
        <begin position="55"/>
        <end position="74"/>
    </location>
</feature>
<evidence type="ECO:0000256" key="9">
    <source>
        <dbReference type="SAM" id="Coils"/>
    </source>
</evidence>
<evidence type="ECO:0000313" key="13">
    <source>
        <dbReference type="Proteomes" id="UP001576780"/>
    </source>
</evidence>
<keyword evidence="4" id="KW-0808">Transferase</keyword>
<evidence type="ECO:0000256" key="3">
    <source>
        <dbReference type="ARBA" id="ARBA00022553"/>
    </source>
</evidence>
<evidence type="ECO:0000256" key="7">
    <source>
        <dbReference type="ARBA" id="ARBA00022840"/>
    </source>
</evidence>
<keyword evidence="6 12" id="KW-0418">Kinase</keyword>
<dbReference type="PRINTS" id="PR00344">
    <property type="entry name" value="BCTRLSENSOR"/>
</dbReference>
<evidence type="ECO:0000256" key="1">
    <source>
        <dbReference type="ARBA" id="ARBA00000085"/>
    </source>
</evidence>
<proteinExistence type="predicted"/>
<dbReference type="PROSITE" id="PS50109">
    <property type="entry name" value="HIS_KIN"/>
    <property type="match status" value="1"/>
</dbReference>
<reference evidence="12 13" key="1">
    <citation type="submission" date="2024-09" db="EMBL/GenBank/DDBJ databases">
        <title>Floridaenema gen nov. (Aerosakkonemataceae, Aerosakkonematales ord. nov., Cyanobacteria) from benthic tropical and subtropical fresh waters, with the description of four new species.</title>
        <authorList>
            <person name="Moretto J.A."/>
            <person name="Berthold D.E."/>
            <person name="Lefler F.W."/>
            <person name="Huang I.-S."/>
            <person name="Laughinghouse H. IV."/>
        </authorList>
    </citation>
    <scope>NUCLEOTIDE SEQUENCE [LARGE SCALE GENOMIC DNA]</scope>
    <source>
        <strain evidence="12 13">BLCC-F167</strain>
    </source>
</reference>
<protein>
    <recommendedName>
        <fullName evidence="2">histidine kinase</fullName>
        <ecNumber evidence="2">2.7.13.3</ecNumber>
    </recommendedName>
</protein>
<keyword evidence="10" id="KW-1133">Transmembrane helix</keyword>
<sequence length="410" mass="46661">MSNTIFFSIAHILVDTKLSGGLENFIIACCYFLISVLIFGDLWRNRKVAVSRLTILIASLFLIISGTYIFPKITIAIEKIFILGNWVEIVPAIAFFLIYQRYQFLLNSTPTKESNQELEQRLREATEKLQQQSHSLAEAQANLEKIQLHLAKIERLTILGQLVAGIAHEINNPINFIYGNLPYLEEYTQGLLKVVEVYQENYADNLEIEKVKEEVDLDYVRSDFPYIIASIKLGADKILELVENLRNIYGADDSQMKPANISRGIESSLLLLYNFYKNKIEIIKQLEELPLVKCYINQINQVFLTLLGKAINTLLESEPNSDNLAEKQIIVKSKKISNDRVAIQISLNAEVKERIFEPIFHPKLIGTGLGLSISHRIITEVHQGNIYCHSKSETGTTFTIELPINQSDRS</sequence>
<evidence type="ECO:0000259" key="11">
    <source>
        <dbReference type="PROSITE" id="PS50109"/>
    </source>
</evidence>
<dbReference type="InterPro" id="IPR005467">
    <property type="entry name" value="His_kinase_dom"/>
</dbReference>
<keyword evidence="3" id="KW-0597">Phosphoprotein</keyword>
<dbReference type="Gene3D" id="3.30.565.10">
    <property type="entry name" value="Histidine kinase-like ATPase, C-terminal domain"/>
    <property type="match status" value="1"/>
</dbReference>
<name>A0ABV4WK93_9CYAN</name>
<dbReference type="GO" id="GO:0016301">
    <property type="term" value="F:kinase activity"/>
    <property type="evidence" value="ECO:0007669"/>
    <property type="project" value="UniProtKB-KW"/>
</dbReference>
<dbReference type="Gene3D" id="1.10.287.130">
    <property type="match status" value="1"/>
</dbReference>
<dbReference type="Pfam" id="PF02518">
    <property type="entry name" value="HATPase_c"/>
    <property type="match status" value="1"/>
</dbReference>
<keyword evidence="13" id="KW-1185">Reference proteome</keyword>